<reference evidence="2" key="1">
    <citation type="submission" date="2012-09" db="EMBL/GenBank/DDBJ databases">
        <title>Metagenomic Characterization of a Microbial Community in Wastewater Detects High Levels of Antibiotic Resistance.</title>
        <authorList>
            <person name="Abrams M."/>
            <person name="Caldwell A."/>
            <person name="Vandaei E."/>
            <person name="Lee W."/>
            <person name="Perrott J."/>
            <person name="Khan S.Y."/>
            <person name="Ta J."/>
            <person name="Romero D."/>
            <person name="Nguyen V."/>
            <person name="Pourmand N."/>
            <person name="Ouverney C.C."/>
        </authorList>
    </citation>
    <scope>NUCLEOTIDE SEQUENCE</scope>
</reference>
<dbReference type="GO" id="GO:0009055">
    <property type="term" value="F:electron transfer activity"/>
    <property type="evidence" value="ECO:0007669"/>
    <property type="project" value="InterPro"/>
</dbReference>
<dbReference type="SUPFAM" id="SSF47175">
    <property type="entry name" value="Cytochromes"/>
    <property type="match status" value="1"/>
</dbReference>
<dbReference type="AlphaFoldDB" id="L7VXD2"/>
<dbReference type="GO" id="GO:0020037">
    <property type="term" value="F:heme binding"/>
    <property type="evidence" value="ECO:0007669"/>
    <property type="project" value="InterPro"/>
</dbReference>
<sequence length="318" mass="34429">MNPAAVDVESRQDHKQPATAEHGRGERWEDEKGKQWFGNVPMDAFFDQPYTVVSDATPIIGSPAVAAAVSDRKPADAPISAPTPARGDSWSDLISDTELDGEVKTIRNYLNQNLRTVSSYNAALLAIPPKAATLGALAGVAMEHPNAVSWKDDAKYVRDLAKKMNSDTLRSGPKDQKRLLELYEALSDTLNRSRPADLEEPLNSDGFADVSELRLLMHRIDEAEKRMKSEVSTAGALASGKEMVAHEAAVLATLAKIATLPGYGYEDDPRFKGYASDVIQAAMAIKSAAAGNDFTNYELALTKISTTCSACHSDYKNN</sequence>
<evidence type="ECO:0000256" key="1">
    <source>
        <dbReference type="SAM" id="MobiDB-lite"/>
    </source>
</evidence>
<accession>L7VXD2</accession>
<feature type="compositionally biased region" description="Basic and acidic residues" evidence="1">
    <location>
        <begin position="8"/>
        <end position="33"/>
    </location>
</feature>
<organism evidence="2">
    <name type="scientific">uncultured bacterium A1Q1_fos_291</name>
    <dbReference type="NCBI Taxonomy" id="1256570"/>
    <lineage>
        <taxon>Bacteria</taxon>
        <taxon>environmental samples</taxon>
    </lineage>
</organism>
<evidence type="ECO:0008006" key="3">
    <source>
        <dbReference type="Google" id="ProtNLM"/>
    </source>
</evidence>
<dbReference type="GO" id="GO:0005506">
    <property type="term" value="F:iron ion binding"/>
    <property type="evidence" value="ECO:0007669"/>
    <property type="project" value="InterPro"/>
</dbReference>
<dbReference type="InterPro" id="IPR002321">
    <property type="entry name" value="Cyt_c_II"/>
</dbReference>
<proteinExistence type="predicted"/>
<dbReference type="GO" id="GO:0022900">
    <property type="term" value="P:electron transport chain"/>
    <property type="evidence" value="ECO:0007669"/>
    <property type="project" value="InterPro"/>
</dbReference>
<dbReference type="EMBL" id="JX649891">
    <property type="protein sequence ID" value="AGC72081.1"/>
    <property type="molecule type" value="Genomic_DNA"/>
</dbReference>
<dbReference type="Gene3D" id="1.20.120.10">
    <property type="entry name" value="Cytochrome c/b562"/>
    <property type="match status" value="1"/>
</dbReference>
<dbReference type="PROSITE" id="PS51009">
    <property type="entry name" value="CYTCII"/>
    <property type="match status" value="1"/>
</dbReference>
<feature type="region of interest" description="Disordered" evidence="1">
    <location>
        <begin position="1"/>
        <end position="33"/>
    </location>
</feature>
<protein>
    <recommendedName>
        <fullName evidence="3">Cytochrome C</fullName>
    </recommendedName>
</protein>
<evidence type="ECO:0000313" key="2">
    <source>
        <dbReference type="EMBL" id="AGC72081.1"/>
    </source>
</evidence>
<dbReference type="Pfam" id="PF01322">
    <property type="entry name" value="Cytochrom_C_2"/>
    <property type="match status" value="1"/>
</dbReference>
<dbReference type="InterPro" id="IPR010980">
    <property type="entry name" value="Cyt_c/b562"/>
</dbReference>
<name>L7VXD2_9BACT</name>